<protein>
    <recommendedName>
        <fullName evidence="2">ArnR1-like winged helix-turn-helix domain-containing protein</fullName>
    </recommendedName>
</protein>
<organism evidence="3">
    <name type="scientific">Fervidicoccus fontis</name>
    <dbReference type="NCBI Taxonomy" id="683846"/>
    <lineage>
        <taxon>Archaea</taxon>
        <taxon>Thermoproteota</taxon>
        <taxon>Thermoprotei</taxon>
        <taxon>Fervidicoccales</taxon>
        <taxon>Fervidicoccaceae</taxon>
        <taxon>Fervidicoccus</taxon>
    </lineage>
</organism>
<name>A0A7C1E3N4_9CREN</name>
<proteinExistence type="predicted"/>
<accession>A0A7C1E3N4</accession>
<feature type="region of interest" description="Disordered" evidence="1">
    <location>
        <begin position="1"/>
        <end position="20"/>
    </location>
</feature>
<dbReference type="InterPro" id="IPR036390">
    <property type="entry name" value="WH_DNA-bd_sf"/>
</dbReference>
<dbReference type="InterPro" id="IPR036388">
    <property type="entry name" value="WH-like_DNA-bd_sf"/>
</dbReference>
<dbReference type="Pfam" id="PF14947">
    <property type="entry name" value="HTH_45"/>
    <property type="match status" value="1"/>
</dbReference>
<feature type="domain" description="ArnR1-like winged helix-turn-helix" evidence="2">
    <location>
        <begin position="24"/>
        <end position="100"/>
    </location>
</feature>
<dbReference type="EMBL" id="DSDY01000061">
    <property type="protein sequence ID" value="HDS10375.1"/>
    <property type="molecule type" value="Genomic_DNA"/>
</dbReference>
<reference evidence="3" key="1">
    <citation type="journal article" date="2020" name="mSystems">
        <title>Genome- and Community-Level Interaction Insights into Carbon Utilization and Element Cycling Functions of Hydrothermarchaeota in Hydrothermal Sediment.</title>
        <authorList>
            <person name="Zhou Z."/>
            <person name="Liu Y."/>
            <person name="Xu W."/>
            <person name="Pan J."/>
            <person name="Luo Z.H."/>
            <person name="Li M."/>
        </authorList>
    </citation>
    <scope>NUCLEOTIDE SEQUENCE [LARGE SCALE GENOMIC DNA]</scope>
    <source>
        <strain evidence="3">SpSt-123</strain>
    </source>
</reference>
<evidence type="ECO:0000313" key="3">
    <source>
        <dbReference type="EMBL" id="HDS10375.1"/>
    </source>
</evidence>
<dbReference type="Gene3D" id="1.10.10.10">
    <property type="entry name" value="Winged helix-like DNA-binding domain superfamily/Winged helix DNA-binding domain"/>
    <property type="match status" value="1"/>
</dbReference>
<dbReference type="AlphaFoldDB" id="A0A7C1E3N4"/>
<evidence type="ECO:0000256" key="1">
    <source>
        <dbReference type="SAM" id="MobiDB-lite"/>
    </source>
</evidence>
<gene>
    <name evidence="3" type="ORF">ENO04_01950</name>
</gene>
<dbReference type="InterPro" id="IPR038723">
    <property type="entry name" value="ArnR1-like_HTH"/>
</dbReference>
<comment type="caution">
    <text evidence="3">The sequence shown here is derived from an EMBL/GenBank/DDBJ whole genome shotgun (WGS) entry which is preliminary data.</text>
</comment>
<dbReference type="SUPFAM" id="SSF46785">
    <property type="entry name" value="Winged helix' DNA-binding domain"/>
    <property type="match status" value="1"/>
</dbReference>
<evidence type="ECO:0000259" key="2">
    <source>
        <dbReference type="Pfam" id="PF14947"/>
    </source>
</evidence>
<sequence>MPISAPTERKTMSSYDEDLPERRKRGAFDIMSEIIANIPPDGIRKTQLAYRSLLDYRVFERYLEIMLKDGLVTYDDKTGKIYATEQGRRFHEQWKALKEIVKKTKIQAK</sequence>